<dbReference type="EMBL" id="CP094358">
    <property type="protein sequence ID" value="UOB19001.1"/>
    <property type="molecule type" value="Genomic_DNA"/>
</dbReference>
<keyword evidence="2" id="KW-1185">Reference proteome</keyword>
<reference evidence="1" key="1">
    <citation type="submission" date="2022-03" db="EMBL/GenBank/DDBJ databases">
        <title>Description of Abyssus ytuae gen. nov., sp. nov., a novel member of the family Flavobacteriaceae isolated from the sediment of Mariana Trench.</title>
        <authorList>
            <person name="Zhang J."/>
            <person name="Xu X."/>
        </authorList>
    </citation>
    <scope>NUCLEOTIDE SEQUENCE</scope>
    <source>
        <strain evidence="1">MT3330</strain>
    </source>
</reference>
<dbReference type="KEGG" id="fbm:MQE35_06810"/>
<dbReference type="AlphaFoldDB" id="A0A9E7CTY7"/>
<accession>A0A9E7CTY7</accession>
<gene>
    <name evidence="1" type="ORF">MQE35_06810</name>
</gene>
<name>A0A9E7CTY7_9FLAO</name>
<evidence type="ECO:0000313" key="1">
    <source>
        <dbReference type="EMBL" id="UOB19001.1"/>
    </source>
</evidence>
<evidence type="ECO:0000313" key="2">
    <source>
        <dbReference type="Proteomes" id="UP000831290"/>
    </source>
</evidence>
<sequence>MKIKFSYFLLIFITNYIFCQENDENLDDFFNVNSIVKVPNSPEAEAFIQYGNIPISYYTGKPNISIPIYNIKGREFSVPILVSYELSAIKVQSISTSVGAGWTLQAGGVVSRKVNDLPDDLTSGGPEYKINNPDIIEFNAYISSLRSLENGLYADFEDYDHELTRIQSYINIRNDHAIGEVDLMPDVYNFSAPGLSGTIVIDYQTGKAVSIKDSDIEVNYITSASGSITNWIITNAKGDVYYFNVPEETTVTFSSGGNEGTRVYNSSWYLSKIESANKKDIFKFKYTPSKYWDQPQVYYNQQMARNVLSDCGKTPDYDPTINTFITTSSLNDLRIKQPTLLSIDLNGKSRMMFYHNENRLDLTGRKKLDQIEVRYDTKLLKTFSFHHSYFSSDALNKTEEDYRLKLDSITIEGGNITTQQPLNETSHIQTYSFNYRGDNKLPSRKSLAIDYLGYYNGNNGSANTTLIPKYIDEYGRVFSGANREPHFNSKTKGMLKEIYYPIGGSTSFEIDHFIVDNVNESKTFWQSLGGVGSGSDPAAQESDYDCDDGFWYYPKTITTDFTVANGEIITDETAYFFNSTSTGNYSQTGRIFFMAIYKSTSASNTGPSYTQLPNGCIEPHGFNTQVILCPGECKDVPVQVGSQTHSFRVCYENYVGNNHSDNSKTFCEIKEMIENNDSDIVYYTYGVPTSSSKLIFPGGGHFLPSGSYKVFIANSLLGISASLNRRYFKNIEQNIWSNSPRISKIVDKTNEGEQYIKTLDYLTHNIQQHIQLHDVKRTQGNIDPDCYETSSGHYDTLERQTNNIYGSTLNEITYPKVRETVEDAAGNMLGSTLYEYYDQKFYTNNSGLPGIPSSYNPRLGEPYVETNPVLGQLKRTSQYDKTGRLLKSNEHIYEFEKSVVITGGSFYGGITWQDICTIVVPGELNPSLNKLAYTTSTNSAHKACISSGDNIVINGWRTRQGNGDNNIRFYKFDTKLNETLTKDYYYGATGKVDSLIQNVTYNYGVNHNLPIHVRTTLSNDEARTLKTQYPLDIQNPTIAEQALINKLHKATPINIKSYVNKGSDEKLISTKYTVYNTWGDGFVLPQLVQTLKGKPATDNVLENQVQFHKYDVFGNPLEVSQISGMHVIYVWGYNNEYLIAKINNATYEGMPEEITNLINEIKEISNGEDSNINEATLISMFEQLRDHSYFKNSEINSYTYIPPVGITSMTTPKGYTTFYEYDEFNRLQYIKDDNHKIIEEYKYDYKK</sequence>
<organism evidence="1 2">
    <name type="scientific">Abyssalbus ytuae</name>
    <dbReference type="NCBI Taxonomy" id="2926907"/>
    <lineage>
        <taxon>Bacteria</taxon>
        <taxon>Pseudomonadati</taxon>
        <taxon>Bacteroidota</taxon>
        <taxon>Flavobacteriia</taxon>
        <taxon>Flavobacteriales</taxon>
        <taxon>Flavobacteriaceae</taxon>
        <taxon>Abyssalbus</taxon>
    </lineage>
</organism>
<proteinExistence type="predicted"/>
<dbReference type="Proteomes" id="UP000831290">
    <property type="component" value="Chromosome"/>
</dbReference>
<evidence type="ECO:0008006" key="3">
    <source>
        <dbReference type="Google" id="ProtNLM"/>
    </source>
</evidence>
<dbReference type="RefSeq" id="WP_255845618.1">
    <property type="nucleotide sequence ID" value="NZ_CP094358.1"/>
</dbReference>
<protein>
    <recommendedName>
        <fullName evidence="3">YD repeat-containing protein</fullName>
    </recommendedName>
</protein>